<comment type="similarity">
    <text evidence="1">Belongs to the pectinesterase family.</text>
</comment>
<dbReference type="RefSeq" id="WP_186947719.1">
    <property type="nucleotide sequence ID" value="NZ_JACOGF010000006.1"/>
</dbReference>
<proteinExistence type="inferred from homology"/>
<dbReference type="PANTHER" id="PTHR31321:SF57">
    <property type="entry name" value="PECTINESTERASE 53-RELATED"/>
    <property type="match status" value="1"/>
</dbReference>
<dbReference type="InterPro" id="IPR012334">
    <property type="entry name" value="Pectin_lyas_fold"/>
</dbReference>
<reference evidence="7 8" key="1">
    <citation type="submission" date="2020-08" db="EMBL/GenBank/DDBJ databases">
        <title>Novel species isolated from subtropical streams in China.</title>
        <authorList>
            <person name="Lu H."/>
        </authorList>
    </citation>
    <scope>NUCLEOTIDE SEQUENCE [LARGE SCALE GENOMIC DNA]</scope>
    <source>
        <strain evidence="7 8">CY18W</strain>
    </source>
</reference>
<evidence type="ECO:0000256" key="1">
    <source>
        <dbReference type="ARBA" id="ARBA00008891"/>
    </source>
</evidence>
<dbReference type="EMBL" id="JACOGF010000006">
    <property type="protein sequence ID" value="MBC3918456.1"/>
    <property type="molecule type" value="Genomic_DNA"/>
</dbReference>
<dbReference type="PANTHER" id="PTHR31321">
    <property type="entry name" value="ACYL-COA THIOESTER HYDROLASE YBHC-RELATED"/>
    <property type="match status" value="1"/>
</dbReference>
<gene>
    <name evidence="7" type="ORF">H8L32_13270</name>
</gene>
<protein>
    <submittedName>
        <fullName evidence="7">Ig-like domain-containing protein</fullName>
    </submittedName>
</protein>
<feature type="signal peptide" evidence="4">
    <location>
        <begin position="1"/>
        <end position="21"/>
    </location>
</feature>
<evidence type="ECO:0000313" key="7">
    <source>
        <dbReference type="EMBL" id="MBC3918456.1"/>
    </source>
</evidence>
<organism evidence="7 8">
    <name type="scientific">Undibacterium hunanense</name>
    <dbReference type="NCBI Taxonomy" id="2762292"/>
    <lineage>
        <taxon>Bacteria</taxon>
        <taxon>Pseudomonadati</taxon>
        <taxon>Pseudomonadota</taxon>
        <taxon>Betaproteobacteria</taxon>
        <taxon>Burkholderiales</taxon>
        <taxon>Oxalobacteraceae</taxon>
        <taxon>Undibacterium</taxon>
    </lineage>
</organism>
<sequence>MNTRHLLLALLAAILSLPACAVTCPGNATWCDDFEHGTERWPSKDLAASGATVQSQNGSGNHVLVLNGQGVPLLASEPVAQVKDAYFVEARMRPVSNAVTSSTGGQAYLIARYQDDNNWLGASLSINVDRQRLAVDLVKMQHGKLLKLKQSGKDAGPNGSFYTVRLDVAGGALVLYLNGEMLVSATDSSPFEGRIGLLAKGQSVEFDDVRIGAAASKPVRLALARVMDRVSLQLGDAPQSYQVLAFSGKDRLTLPLSALSSNASIAGVVVEDGKLVFTAKRPGLTTIAVSSQADANVATYITVRVDPAFTSSSQQYALQGKVRPASHADEVPVDTHLQIEFDQAPTLGQGGSVRIYRASDNALVDIIRVGEDIDEIGYEGQELKRVVRFRPIRIDGRTVTIQPHSARLAYGMAYYIAVDVGVFVNASLAGQAFTGLGQAAGWSFSTRKLAPSGTSLTVDDDGPADFRTVQGALNHAMRYLSRAEPVSIRIANGRYEQLLYLRGKDNITLRGESRDGVILQAYNDDGNNPGTGVSQGLLTPSVTGGRSVFLIEDADMLMLDTLTLVNTAVRAKSVGAQAETLVFSSDRGRLVAQHVNFFSEQDTIQVKGYSWFYRSLIAGNVDFIWGANRAALFEESEIRSVGDSANPGKGGGYVVQARTVAASEPGFVFLNSRLTHGNGPGQNDVLPGTAYLARQGPSTTWDSVSFIHCMMDKHIAPAGWLTPRPESAQAQPGAGWGEYGSMDINGKPLDVSQRLPGHTLTEQQVATRFASRRLVFADFDNGKGWNPSPSDSK</sequence>
<evidence type="ECO:0000259" key="5">
    <source>
        <dbReference type="Pfam" id="PF01095"/>
    </source>
</evidence>
<evidence type="ECO:0000256" key="3">
    <source>
        <dbReference type="ARBA" id="ARBA00023085"/>
    </source>
</evidence>
<keyword evidence="4" id="KW-0732">Signal</keyword>
<dbReference type="SUPFAM" id="SSF51126">
    <property type="entry name" value="Pectin lyase-like"/>
    <property type="match status" value="1"/>
</dbReference>
<accession>A0ABR6ZRF4</accession>
<evidence type="ECO:0000313" key="8">
    <source>
        <dbReference type="Proteomes" id="UP000650424"/>
    </source>
</evidence>
<name>A0ABR6ZRF4_9BURK</name>
<dbReference type="InterPro" id="IPR010496">
    <property type="entry name" value="AL/BT2_dom"/>
</dbReference>
<keyword evidence="8" id="KW-1185">Reference proteome</keyword>
<dbReference type="InterPro" id="IPR011050">
    <property type="entry name" value="Pectin_lyase_fold/virulence"/>
</dbReference>
<dbReference type="Gene3D" id="2.60.120.560">
    <property type="entry name" value="Exo-inulinase, domain 1"/>
    <property type="match status" value="1"/>
</dbReference>
<dbReference type="Pfam" id="PF06439">
    <property type="entry name" value="3keto-disac_hyd"/>
    <property type="match status" value="1"/>
</dbReference>
<dbReference type="Proteomes" id="UP000650424">
    <property type="component" value="Unassembled WGS sequence"/>
</dbReference>
<keyword evidence="2" id="KW-0378">Hydrolase</keyword>
<dbReference type="Gene3D" id="2.160.20.10">
    <property type="entry name" value="Single-stranded right-handed beta-helix, Pectin lyase-like"/>
    <property type="match status" value="1"/>
</dbReference>
<dbReference type="Pfam" id="PF01095">
    <property type="entry name" value="Pectinesterase"/>
    <property type="match status" value="1"/>
</dbReference>
<keyword evidence="3" id="KW-0063">Aspartyl esterase</keyword>
<dbReference type="InterPro" id="IPR000070">
    <property type="entry name" value="Pectinesterase_cat"/>
</dbReference>
<evidence type="ECO:0000256" key="2">
    <source>
        <dbReference type="ARBA" id="ARBA00022801"/>
    </source>
</evidence>
<comment type="caution">
    <text evidence="7">The sequence shown here is derived from an EMBL/GenBank/DDBJ whole genome shotgun (WGS) entry which is preliminary data.</text>
</comment>
<evidence type="ECO:0000256" key="4">
    <source>
        <dbReference type="SAM" id="SignalP"/>
    </source>
</evidence>
<evidence type="ECO:0000259" key="6">
    <source>
        <dbReference type="Pfam" id="PF06439"/>
    </source>
</evidence>
<feature type="chain" id="PRO_5045636868" evidence="4">
    <location>
        <begin position="22"/>
        <end position="793"/>
    </location>
</feature>
<feature type="domain" description="Pectinesterase catalytic" evidence="5">
    <location>
        <begin position="456"/>
        <end position="775"/>
    </location>
</feature>
<feature type="domain" description="3-keto-alpha-glucoside-1,2-lyase/3-keto-2-hydroxy-glucal hydratase" evidence="6">
    <location>
        <begin position="103"/>
        <end position="211"/>
    </location>
</feature>